<dbReference type="AlphaFoldDB" id="E2S791"/>
<evidence type="ECO:0000313" key="2">
    <source>
        <dbReference type="Proteomes" id="UP000003020"/>
    </source>
</evidence>
<protein>
    <submittedName>
        <fullName evidence="1">Uncharacterized protein</fullName>
    </submittedName>
</protein>
<dbReference type="Proteomes" id="UP000003020">
    <property type="component" value="Unassembled WGS sequence"/>
</dbReference>
<dbReference type="EMBL" id="ABYQ02000015">
    <property type="protein sequence ID" value="EFQ79379.1"/>
    <property type="molecule type" value="Genomic_DNA"/>
</dbReference>
<gene>
    <name evidence="1" type="ORF">HMPREF0305_12393</name>
</gene>
<comment type="caution">
    <text evidence="1">The sequence shown here is derived from an EMBL/GenBank/DDBJ whole genome shotgun (WGS) entry which is preliminary data.</text>
</comment>
<name>E2S791_9CORY</name>
<proteinExistence type="predicted"/>
<sequence>MLKESLDSLIVKRKLRIMNTRSTRLPSRSLPLRLQVSKLRKRNILKVFHDTPHVQRL</sequence>
<organism evidence="1 2">
    <name type="scientific">Corynebacterium pseudogenitalium ATCC 33035</name>
    <dbReference type="NCBI Taxonomy" id="525264"/>
    <lineage>
        <taxon>Bacteria</taxon>
        <taxon>Bacillati</taxon>
        <taxon>Actinomycetota</taxon>
        <taxon>Actinomycetes</taxon>
        <taxon>Mycobacteriales</taxon>
        <taxon>Corynebacteriaceae</taxon>
        <taxon>Corynebacterium</taxon>
    </lineage>
</organism>
<dbReference type="HOGENOM" id="CLU_2989005_0_0_11"/>
<accession>E2S791</accession>
<reference evidence="1 2" key="1">
    <citation type="submission" date="2010-08" db="EMBL/GenBank/DDBJ databases">
        <authorList>
            <person name="Muzny D."/>
            <person name="Qin X."/>
            <person name="Buhay C."/>
            <person name="Dugan-Rocha S."/>
            <person name="Ding Y."/>
            <person name="Chen G."/>
            <person name="Hawes A."/>
            <person name="Holder M."/>
            <person name="Jhangiani S."/>
            <person name="Johnson A."/>
            <person name="Khan Z."/>
            <person name="Li Z."/>
            <person name="Liu W."/>
            <person name="Liu X."/>
            <person name="Perez L."/>
            <person name="Shen H."/>
            <person name="Wang Q."/>
            <person name="Watt J."/>
            <person name="Xi L."/>
            <person name="Xin Y."/>
            <person name="Zhou J."/>
            <person name="Deng J."/>
            <person name="Jiang H."/>
            <person name="Liu Y."/>
            <person name="Qu J."/>
            <person name="Song X.-Z."/>
            <person name="Zhang L."/>
            <person name="Villasana D."/>
            <person name="Johnson A."/>
            <person name="Liu J."/>
            <person name="Liyanage D."/>
            <person name="Lorensuhewa L."/>
            <person name="Robinson T."/>
            <person name="Song A."/>
            <person name="Song B.-B."/>
            <person name="Dinh H."/>
            <person name="Thornton R."/>
            <person name="Coyle M."/>
            <person name="Francisco L."/>
            <person name="Jackson L."/>
            <person name="Javaid M."/>
            <person name="Korchina V."/>
            <person name="Kovar C."/>
            <person name="Mata R."/>
            <person name="Mathew T."/>
            <person name="Ngo R."/>
            <person name="Nguyen L."/>
            <person name="Nguyen N."/>
            <person name="Okwuonu G."/>
            <person name="Ongeri F."/>
            <person name="Pham C."/>
            <person name="Simmons D."/>
            <person name="Wilczek-Boney K."/>
            <person name="Hale W."/>
            <person name="Jakkamsetti A."/>
            <person name="Pham P."/>
            <person name="Ruth R."/>
            <person name="San Lucas F."/>
            <person name="Warren J."/>
            <person name="Zhang J."/>
            <person name="Zhao Z."/>
            <person name="Zhou C."/>
            <person name="Zhu D."/>
            <person name="Lee S."/>
            <person name="Bess C."/>
            <person name="Blankenburg K."/>
            <person name="Forbes L."/>
            <person name="Fu Q."/>
            <person name="Gubbala S."/>
            <person name="Hirani K."/>
            <person name="Jayaseelan J.C."/>
            <person name="Lara F."/>
            <person name="Munidasa M."/>
            <person name="Palculict T."/>
            <person name="Patil S."/>
            <person name="Pu L.-L."/>
            <person name="Saada N."/>
            <person name="Tang L."/>
            <person name="Weissenberger G."/>
            <person name="Zhu Y."/>
            <person name="Hemphill L."/>
            <person name="Shang Y."/>
            <person name="Youmans B."/>
            <person name="Ayvaz T."/>
            <person name="Ross M."/>
            <person name="Santibanez J."/>
            <person name="Aqrawi P."/>
            <person name="Gross S."/>
            <person name="Joshi V."/>
            <person name="Fowler G."/>
            <person name="Nazareth L."/>
            <person name="Reid J."/>
            <person name="Worley K."/>
            <person name="Petrosino J."/>
            <person name="Highlander S."/>
            <person name="Gibbs R."/>
        </authorList>
    </citation>
    <scope>NUCLEOTIDE SEQUENCE [LARGE SCALE GENOMIC DNA]</scope>
    <source>
        <strain evidence="1 2">ATCC 33035</strain>
    </source>
</reference>
<keyword evidence="2" id="KW-1185">Reference proteome</keyword>
<evidence type="ECO:0000313" key="1">
    <source>
        <dbReference type="EMBL" id="EFQ79379.1"/>
    </source>
</evidence>